<protein>
    <recommendedName>
        <fullName evidence="4">Methyltransferase domain-containing protein</fullName>
    </recommendedName>
</protein>
<dbReference type="CDD" id="cd02440">
    <property type="entry name" value="AdoMet_MTases"/>
    <property type="match status" value="1"/>
</dbReference>
<sequence length="251" mass="27948">MASSLSTAGNGENKNQGALDMTATCSTVPRRPPFCSPGRPRQAEVESKLEPYDASLISVWHPHEFLPEDYPDLDPAYAVRDPGNPPRISPHIPIEAWLPSEIYREPTGTSVIEPGFVRDENGRTYSGYRQGQYMLPNDPAEQDRLDLQHFGLKTLHGGHGLFLTPLQDPRQVLDIATGTGIWPNEFAELFPNAKVVGTGLSQIQPENSHPNVTFVREDSEEEWCHEVPLNFIHARAVMSCFDNPAIHAYLP</sequence>
<dbReference type="EMBL" id="JAQQWM010000002">
    <property type="protein sequence ID" value="KAK8077715.1"/>
    <property type="molecule type" value="Genomic_DNA"/>
</dbReference>
<dbReference type="Proteomes" id="UP001446871">
    <property type="component" value="Unassembled WGS sequence"/>
</dbReference>
<dbReference type="Pfam" id="PF13489">
    <property type="entry name" value="Methyltransf_23"/>
    <property type="match status" value="1"/>
</dbReference>
<evidence type="ECO:0008006" key="4">
    <source>
        <dbReference type="Google" id="ProtNLM"/>
    </source>
</evidence>
<dbReference type="Gene3D" id="3.40.50.150">
    <property type="entry name" value="Vaccinia Virus protein VP39"/>
    <property type="match status" value="1"/>
</dbReference>
<comment type="caution">
    <text evidence="2">The sequence shown here is derived from an EMBL/GenBank/DDBJ whole genome shotgun (WGS) entry which is preliminary data.</text>
</comment>
<feature type="compositionally biased region" description="Polar residues" evidence="1">
    <location>
        <begin position="1"/>
        <end position="16"/>
    </location>
</feature>
<evidence type="ECO:0000313" key="2">
    <source>
        <dbReference type="EMBL" id="KAK8077715.1"/>
    </source>
</evidence>
<evidence type="ECO:0000313" key="3">
    <source>
        <dbReference type="Proteomes" id="UP001446871"/>
    </source>
</evidence>
<feature type="region of interest" description="Disordered" evidence="1">
    <location>
        <begin position="1"/>
        <end position="20"/>
    </location>
</feature>
<proteinExistence type="predicted"/>
<dbReference type="InterPro" id="IPR029063">
    <property type="entry name" value="SAM-dependent_MTases_sf"/>
</dbReference>
<reference evidence="2 3" key="1">
    <citation type="submission" date="2023-01" db="EMBL/GenBank/DDBJ databases">
        <title>Analysis of 21 Apiospora genomes using comparative genomics revels a genus with tremendous synthesis potential of carbohydrate active enzymes and secondary metabolites.</title>
        <authorList>
            <person name="Sorensen T."/>
        </authorList>
    </citation>
    <scope>NUCLEOTIDE SEQUENCE [LARGE SCALE GENOMIC DNA]</scope>
    <source>
        <strain evidence="2 3">CBS 83171</strain>
    </source>
</reference>
<gene>
    <name evidence="2" type="ORF">PG996_003885</name>
</gene>
<accession>A0ABR1W2L0</accession>
<evidence type="ECO:0000256" key="1">
    <source>
        <dbReference type="SAM" id="MobiDB-lite"/>
    </source>
</evidence>
<organism evidence="2 3">
    <name type="scientific">Apiospora saccharicola</name>
    <dbReference type="NCBI Taxonomy" id="335842"/>
    <lineage>
        <taxon>Eukaryota</taxon>
        <taxon>Fungi</taxon>
        <taxon>Dikarya</taxon>
        <taxon>Ascomycota</taxon>
        <taxon>Pezizomycotina</taxon>
        <taxon>Sordariomycetes</taxon>
        <taxon>Xylariomycetidae</taxon>
        <taxon>Amphisphaeriales</taxon>
        <taxon>Apiosporaceae</taxon>
        <taxon>Apiospora</taxon>
    </lineage>
</organism>
<name>A0ABR1W2L0_9PEZI</name>
<feature type="non-terminal residue" evidence="2">
    <location>
        <position position="251"/>
    </location>
</feature>
<keyword evidence="3" id="KW-1185">Reference proteome</keyword>
<dbReference type="SUPFAM" id="SSF53335">
    <property type="entry name" value="S-adenosyl-L-methionine-dependent methyltransferases"/>
    <property type="match status" value="1"/>
</dbReference>